<evidence type="ECO:0000313" key="2">
    <source>
        <dbReference type="EMBL" id="KYQ47887.1"/>
    </source>
</evidence>
<feature type="region of interest" description="Disordered" evidence="1">
    <location>
        <begin position="59"/>
        <end position="96"/>
    </location>
</feature>
<accession>A0A151WJ98</accession>
<keyword evidence="3" id="KW-1185">Reference proteome</keyword>
<name>A0A151WJ98_9HYME</name>
<evidence type="ECO:0000256" key="1">
    <source>
        <dbReference type="SAM" id="MobiDB-lite"/>
    </source>
</evidence>
<sequence>CIFDVSLMESITQRADFEISFSVPVPRSVLREQFEGGIEPDEAVMQEFEEGFDRADFRAEFSPSPNLEGPQPPPRDNVSRNFPTVSSSPPRARTNNDGEFYLTLCFFVLFKISACDIISNSTACIICMYIYIYF</sequence>
<gene>
    <name evidence="2" type="ORF">ALC60_13057</name>
</gene>
<organism evidence="2 3">
    <name type="scientific">Mycetomoellerius zeteki</name>
    <dbReference type="NCBI Taxonomy" id="64791"/>
    <lineage>
        <taxon>Eukaryota</taxon>
        <taxon>Metazoa</taxon>
        <taxon>Ecdysozoa</taxon>
        <taxon>Arthropoda</taxon>
        <taxon>Hexapoda</taxon>
        <taxon>Insecta</taxon>
        <taxon>Pterygota</taxon>
        <taxon>Neoptera</taxon>
        <taxon>Endopterygota</taxon>
        <taxon>Hymenoptera</taxon>
        <taxon>Apocrita</taxon>
        <taxon>Aculeata</taxon>
        <taxon>Formicoidea</taxon>
        <taxon>Formicidae</taxon>
        <taxon>Myrmicinae</taxon>
        <taxon>Mycetomoellerius</taxon>
    </lineage>
</organism>
<dbReference type="AlphaFoldDB" id="A0A151WJ98"/>
<evidence type="ECO:0000313" key="3">
    <source>
        <dbReference type="Proteomes" id="UP000075809"/>
    </source>
</evidence>
<proteinExistence type="predicted"/>
<feature type="non-terminal residue" evidence="2">
    <location>
        <position position="1"/>
    </location>
</feature>
<protein>
    <submittedName>
        <fullName evidence="2">Uncharacterized protein</fullName>
    </submittedName>
</protein>
<dbReference type="EMBL" id="KQ983045">
    <property type="protein sequence ID" value="KYQ47887.1"/>
    <property type="molecule type" value="Genomic_DNA"/>
</dbReference>
<dbReference type="Proteomes" id="UP000075809">
    <property type="component" value="Unassembled WGS sequence"/>
</dbReference>
<reference evidence="2 3" key="1">
    <citation type="submission" date="2015-09" db="EMBL/GenBank/DDBJ databases">
        <title>Trachymyrmex zeteki WGS genome.</title>
        <authorList>
            <person name="Nygaard S."/>
            <person name="Hu H."/>
            <person name="Boomsma J."/>
            <person name="Zhang G."/>
        </authorList>
    </citation>
    <scope>NUCLEOTIDE SEQUENCE [LARGE SCALE GENOMIC DNA]</scope>
    <source>
        <strain evidence="2">Tzet28-1</strain>
        <tissue evidence="2">Whole body</tissue>
    </source>
</reference>
<feature type="compositionally biased region" description="Polar residues" evidence="1">
    <location>
        <begin position="79"/>
        <end position="96"/>
    </location>
</feature>